<evidence type="ECO:0000313" key="2">
    <source>
        <dbReference type="EMBL" id="JAH32514.1"/>
    </source>
</evidence>
<reference evidence="2" key="1">
    <citation type="submission" date="2014-11" db="EMBL/GenBank/DDBJ databases">
        <authorList>
            <person name="Amaro Gonzalez C."/>
        </authorList>
    </citation>
    <scope>NUCLEOTIDE SEQUENCE</scope>
</reference>
<organism evidence="2">
    <name type="scientific">Anguilla anguilla</name>
    <name type="common">European freshwater eel</name>
    <name type="synonym">Muraena anguilla</name>
    <dbReference type="NCBI Taxonomy" id="7936"/>
    <lineage>
        <taxon>Eukaryota</taxon>
        <taxon>Metazoa</taxon>
        <taxon>Chordata</taxon>
        <taxon>Craniata</taxon>
        <taxon>Vertebrata</taxon>
        <taxon>Euteleostomi</taxon>
        <taxon>Actinopterygii</taxon>
        <taxon>Neopterygii</taxon>
        <taxon>Teleostei</taxon>
        <taxon>Anguilliformes</taxon>
        <taxon>Anguillidae</taxon>
        <taxon>Anguilla</taxon>
    </lineage>
</organism>
<dbReference type="EMBL" id="GBXM01076063">
    <property type="protein sequence ID" value="JAH32514.1"/>
    <property type="molecule type" value="Transcribed_RNA"/>
</dbReference>
<proteinExistence type="predicted"/>
<protein>
    <submittedName>
        <fullName evidence="2">Uncharacterized protein</fullName>
    </submittedName>
</protein>
<accession>A0A0E9RTQ4</accession>
<feature type="region of interest" description="Disordered" evidence="1">
    <location>
        <begin position="13"/>
        <end position="32"/>
    </location>
</feature>
<reference evidence="2" key="2">
    <citation type="journal article" date="2015" name="Fish Shellfish Immunol.">
        <title>Early steps in the European eel (Anguilla anguilla)-Vibrio vulnificus interaction in the gills: Role of the RtxA13 toxin.</title>
        <authorList>
            <person name="Callol A."/>
            <person name="Pajuelo D."/>
            <person name="Ebbesson L."/>
            <person name="Teles M."/>
            <person name="MacKenzie S."/>
            <person name="Amaro C."/>
        </authorList>
    </citation>
    <scope>NUCLEOTIDE SEQUENCE</scope>
</reference>
<sequence length="32" mass="3598">MRQALWSSLCRAPASSVPNRSGKWKAHNSWGK</sequence>
<evidence type="ECO:0000256" key="1">
    <source>
        <dbReference type="SAM" id="MobiDB-lite"/>
    </source>
</evidence>
<name>A0A0E9RTQ4_ANGAN</name>
<dbReference type="AlphaFoldDB" id="A0A0E9RTQ4"/>